<feature type="region of interest" description="Disordered" evidence="2">
    <location>
        <begin position="1"/>
        <end position="24"/>
    </location>
</feature>
<gene>
    <name evidence="3" type="ORF">FJZ47_22210</name>
</gene>
<evidence type="ECO:0000313" key="3">
    <source>
        <dbReference type="EMBL" id="MBM3226488.1"/>
    </source>
</evidence>
<dbReference type="PANTHER" id="PTHR43539:SF23">
    <property type="entry name" value="FAD-DEPENDENT OXIDOREDUCTASE DOMAIN-CONTAINING PROTEIN 2"/>
    <property type="match status" value="1"/>
</dbReference>
<evidence type="ECO:0000256" key="2">
    <source>
        <dbReference type="SAM" id="MobiDB-lite"/>
    </source>
</evidence>
<dbReference type="GO" id="GO:0050660">
    <property type="term" value="F:flavin adenine dinucleotide binding"/>
    <property type="evidence" value="ECO:0007669"/>
    <property type="project" value="TreeGrafter"/>
</dbReference>
<dbReference type="InterPro" id="IPR036188">
    <property type="entry name" value="FAD/NAD-bd_sf"/>
</dbReference>
<keyword evidence="1" id="KW-0560">Oxidoreductase</keyword>
<evidence type="ECO:0000313" key="4">
    <source>
        <dbReference type="Proteomes" id="UP000712673"/>
    </source>
</evidence>
<comment type="caution">
    <text evidence="3">The sequence shown here is derived from an EMBL/GenBank/DDBJ whole genome shotgun (WGS) entry which is preliminary data.</text>
</comment>
<evidence type="ECO:0000256" key="1">
    <source>
        <dbReference type="ARBA" id="ARBA00023002"/>
    </source>
</evidence>
<dbReference type="GO" id="GO:0036503">
    <property type="term" value="P:ERAD pathway"/>
    <property type="evidence" value="ECO:0007669"/>
    <property type="project" value="TreeGrafter"/>
</dbReference>
<dbReference type="GO" id="GO:0004497">
    <property type="term" value="F:monooxygenase activity"/>
    <property type="evidence" value="ECO:0007669"/>
    <property type="project" value="TreeGrafter"/>
</dbReference>
<dbReference type="InterPro" id="IPR050982">
    <property type="entry name" value="Auxin_biosynth/cation_transpt"/>
</dbReference>
<dbReference type="Pfam" id="PF13738">
    <property type="entry name" value="Pyr_redox_3"/>
    <property type="match status" value="1"/>
</dbReference>
<name>A0A937W3W9_UNCTE</name>
<dbReference type="PANTHER" id="PTHR43539">
    <property type="entry name" value="FLAVIN-BINDING MONOOXYGENASE-LIKE PROTEIN (AFU_ORTHOLOGUE AFUA_4G09220)"/>
    <property type="match status" value="1"/>
</dbReference>
<sequence>MQVSRNCSVRPIKDTETSRRPRRPRHCRITQPEKAIMSPQGKPMMQQSPLYDYIILGAGPAGLQLAYYLAQRGRQYLVLEAGAQAGSFFQQFPRHGQLISINKVHTGTTHPERNLRWDWNALLCDDHMPFKTYSTDYFPRRETMLQYLQDFATNFHLNIAYNARVQTISRDGAFQLVDTHGRRYRCHRLIVATGVSQPYIPAIPGIEHAECYSDVSVQAEDFVNQRVFILGKGNSAFETADNLVGTAALIHLASPHPVRMAWESHHAGHLRAVNNNLLDTYQLKAQNALLNATIERIEYAHGRYTVTVAYTHTAQEREALPYDRVIVCTGFRFDATMFDATCRPQLTLNERFPQQTSAWESVNVPDLYFAGTLMQERDYKKSSSAFIHGFRYNVRALFHMLDTTYHAGTWPGEHLDCTSAALVDYVLGRVNTTSALWQQFGFLCDVLVVDAQKAAVQCYTELPVAYVHEGPLGQQPWYYTLTLEYGSAHAENPFSINRPHSKEVCINYFPIVLDELYNSS</sequence>
<dbReference type="SUPFAM" id="SSF51905">
    <property type="entry name" value="FAD/NAD(P)-binding domain"/>
    <property type="match status" value="1"/>
</dbReference>
<dbReference type="Gene3D" id="3.50.50.60">
    <property type="entry name" value="FAD/NAD(P)-binding domain"/>
    <property type="match status" value="2"/>
</dbReference>
<dbReference type="PRINTS" id="PR00411">
    <property type="entry name" value="PNDRDTASEI"/>
</dbReference>
<organism evidence="3 4">
    <name type="scientific">Tectimicrobiota bacterium</name>
    <dbReference type="NCBI Taxonomy" id="2528274"/>
    <lineage>
        <taxon>Bacteria</taxon>
        <taxon>Pseudomonadati</taxon>
        <taxon>Nitrospinota/Tectimicrobiota group</taxon>
        <taxon>Candidatus Tectimicrobiota</taxon>
    </lineage>
</organism>
<accession>A0A937W3W9</accession>
<protein>
    <submittedName>
        <fullName evidence="3">Pyridine nucleotide-disulfide oxidoreductase</fullName>
    </submittedName>
</protein>
<dbReference type="EMBL" id="VGLS01000928">
    <property type="protein sequence ID" value="MBM3226488.1"/>
    <property type="molecule type" value="Genomic_DNA"/>
</dbReference>
<dbReference type="PRINTS" id="PR00368">
    <property type="entry name" value="FADPNR"/>
</dbReference>
<dbReference type="Proteomes" id="UP000712673">
    <property type="component" value="Unassembled WGS sequence"/>
</dbReference>
<dbReference type="AlphaFoldDB" id="A0A937W3W9"/>
<proteinExistence type="predicted"/>
<reference evidence="3" key="1">
    <citation type="submission" date="2019-03" db="EMBL/GenBank/DDBJ databases">
        <title>Lake Tanganyika Metagenome-Assembled Genomes (MAGs).</title>
        <authorList>
            <person name="Tran P."/>
        </authorList>
    </citation>
    <scope>NUCLEOTIDE SEQUENCE</scope>
    <source>
        <strain evidence="3">K_DeepCast_65m_m2_066</strain>
    </source>
</reference>